<proteinExistence type="predicted"/>
<dbReference type="Gene3D" id="1.20.144.10">
    <property type="entry name" value="Phosphatidic acid phosphatase type 2/haloperoxidase"/>
    <property type="match status" value="1"/>
</dbReference>
<evidence type="ECO:0000259" key="2">
    <source>
        <dbReference type="SMART" id="SM00014"/>
    </source>
</evidence>
<dbReference type="AlphaFoldDB" id="A0A1N7BCG5"/>
<evidence type="ECO:0000313" key="3">
    <source>
        <dbReference type="EMBL" id="SIR49012.1"/>
    </source>
</evidence>
<feature type="domain" description="Phosphatidic acid phosphatase type 2/haloperoxidase" evidence="2">
    <location>
        <begin position="58"/>
        <end position="168"/>
    </location>
</feature>
<organism evidence="3 4">
    <name type="scientific">Halanaerobium kushneri</name>
    <dbReference type="NCBI Taxonomy" id="56779"/>
    <lineage>
        <taxon>Bacteria</taxon>
        <taxon>Bacillati</taxon>
        <taxon>Bacillota</taxon>
        <taxon>Clostridia</taxon>
        <taxon>Halanaerobiales</taxon>
        <taxon>Halanaerobiaceae</taxon>
        <taxon>Halanaerobium</taxon>
    </lineage>
</organism>
<feature type="transmembrane region" description="Helical" evidence="1">
    <location>
        <begin position="110"/>
        <end position="137"/>
    </location>
</feature>
<dbReference type="PANTHER" id="PTHR14969">
    <property type="entry name" value="SPHINGOSINE-1-PHOSPHATE PHOSPHOHYDROLASE"/>
    <property type="match status" value="1"/>
</dbReference>
<name>A0A1N7BCG5_9FIRM</name>
<reference evidence="4" key="1">
    <citation type="submission" date="2017-01" db="EMBL/GenBank/DDBJ databases">
        <authorList>
            <person name="Varghese N."/>
            <person name="Submissions S."/>
        </authorList>
    </citation>
    <scope>NUCLEOTIDE SEQUENCE [LARGE SCALE GENOMIC DNA]</scope>
    <source>
        <strain evidence="4">ATCC 700103</strain>
    </source>
</reference>
<dbReference type="RefSeq" id="WP_076546002.1">
    <property type="nucleotide sequence ID" value="NZ_FTNC01000030.1"/>
</dbReference>
<protein>
    <submittedName>
        <fullName evidence="3">Undecaprenyl-diphosphatase</fullName>
    </submittedName>
</protein>
<dbReference type="Proteomes" id="UP000185669">
    <property type="component" value="Unassembled WGS sequence"/>
</dbReference>
<dbReference type="SUPFAM" id="SSF48317">
    <property type="entry name" value="Acid phosphatase/Vanadium-dependent haloperoxidase"/>
    <property type="match status" value="1"/>
</dbReference>
<keyword evidence="1" id="KW-1133">Transmembrane helix</keyword>
<feature type="transmembrane region" description="Helical" evidence="1">
    <location>
        <begin position="36"/>
        <end position="52"/>
    </location>
</feature>
<dbReference type="Pfam" id="PF01569">
    <property type="entry name" value="PAP2"/>
    <property type="match status" value="1"/>
</dbReference>
<dbReference type="STRING" id="56779.SAMN05421834_1302"/>
<dbReference type="SMART" id="SM00014">
    <property type="entry name" value="acidPPc"/>
    <property type="match status" value="1"/>
</dbReference>
<accession>A0A1N7BCG5</accession>
<feature type="transmembrane region" description="Helical" evidence="1">
    <location>
        <begin position="59"/>
        <end position="78"/>
    </location>
</feature>
<feature type="transmembrane region" description="Helical" evidence="1">
    <location>
        <begin position="149"/>
        <end position="167"/>
    </location>
</feature>
<dbReference type="EMBL" id="FTNC01000030">
    <property type="protein sequence ID" value="SIR49012.1"/>
    <property type="molecule type" value="Genomic_DNA"/>
</dbReference>
<dbReference type="InterPro" id="IPR036938">
    <property type="entry name" value="PAP2/HPO_sf"/>
</dbReference>
<keyword evidence="1" id="KW-0812">Transmembrane</keyword>
<keyword evidence="1" id="KW-0472">Membrane</keyword>
<gene>
    <name evidence="3" type="ORF">SAMN05421834_1302</name>
</gene>
<sequence>MLKKIDQKIFYILYNFTVSHEFILELAVFITKFSSKFFSVIYFAVGGWLIYNKDARLKAFILIPAAVYLIVKVIPTLYNRQRPFAEFKLKSLVEQREDHSFPSTHTASSLIISLAVLNISLELGILMTIMAVITALTRIMVGVHYPSDIIGSIIIVLTVKIIEIKYLF</sequence>
<evidence type="ECO:0000313" key="4">
    <source>
        <dbReference type="Proteomes" id="UP000185669"/>
    </source>
</evidence>
<dbReference type="InterPro" id="IPR000326">
    <property type="entry name" value="PAP2/HPO"/>
</dbReference>
<evidence type="ECO:0000256" key="1">
    <source>
        <dbReference type="SAM" id="Phobius"/>
    </source>
</evidence>
<keyword evidence="4" id="KW-1185">Reference proteome</keyword>
<dbReference type="PANTHER" id="PTHR14969:SF13">
    <property type="entry name" value="AT30094P"/>
    <property type="match status" value="1"/>
</dbReference>
<dbReference type="OrthoDB" id="9789113at2"/>
<feature type="transmembrane region" description="Helical" evidence="1">
    <location>
        <begin position="12"/>
        <end position="30"/>
    </location>
</feature>